<accession>A0ABR3V319</accession>
<feature type="compositionally biased region" description="Low complexity" evidence="1">
    <location>
        <begin position="102"/>
        <end position="112"/>
    </location>
</feature>
<feature type="region of interest" description="Disordered" evidence="1">
    <location>
        <begin position="217"/>
        <end position="396"/>
    </location>
</feature>
<feature type="compositionally biased region" description="Gly residues" evidence="1">
    <location>
        <begin position="228"/>
        <end position="239"/>
    </location>
</feature>
<protein>
    <submittedName>
        <fullName evidence="3">Uncharacterized protein</fullName>
    </submittedName>
</protein>
<feature type="transmembrane region" description="Helical" evidence="2">
    <location>
        <begin position="448"/>
        <end position="473"/>
    </location>
</feature>
<feature type="region of interest" description="Disordered" evidence="1">
    <location>
        <begin position="1"/>
        <end position="69"/>
    </location>
</feature>
<gene>
    <name evidence="3" type="ORF">VTJ49DRAFT_5535</name>
</gene>
<feature type="compositionally biased region" description="Basic residues" evidence="1">
    <location>
        <begin position="294"/>
        <end position="319"/>
    </location>
</feature>
<reference evidence="3 4" key="1">
    <citation type="journal article" date="2024" name="Commun. Biol.">
        <title>Comparative genomic analysis of thermophilic fungi reveals convergent evolutionary adaptations and gene losses.</title>
        <authorList>
            <person name="Steindorff A.S."/>
            <person name="Aguilar-Pontes M.V."/>
            <person name="Robinson A.J."/>
            <person name="Andreopoulos B."/>
            <person name="LaButti K."/>
            <person name="Kuo A."/>
            <person name="Mondo S."/>
            <person name="Riley R."/>
            <person name="Otillar R."/>
            <person name="Haridas S."/>
            <person name="Lipzen A."/>
            <person name="Grimwood J."/>
            <person name="Schmutz J."/>
            <person name="Clum A."/>
            <person name="Reid I.D."/>
            <person name="Moisan M.C."/>
            <person name="Butler G."/>
            <person name="Nguyen T.T.M."/>
            <person name="Dewar K."/>
            <person name="Conant G."/>
            <person name="Drula E."/>
            <person name="Henrissat B."/>
            <person name="Hansel C."/>
            <person name="Singer S."/>
            <person name="Hutchinson M.I."/>
            <person name="de Vries R.P."/>
            <person name="Natvig D.O."/>
            <person name="Powell A.J."/>
            <person name="Tsang A."/>
            <person name="Grigoriev I.V."/>
        </authorList>
    </citation>
    <scope>NUCLEOTIDE SEQUENCE [LARGE SCALE GENOMIC DNA]</scope>
    <source>
        <strain evidence="3 4">CBS 620.91</strain>
    </source>
</reference>
<keyword evidence="4" id="KW-1185">Reference proteome</keyword>
<feature type="compositionally biased region" description="Basic and acidic residues" evidence="1">
    <location>
        <begin position="327"/>
        <end position="337"/>
    </location>
</feature>
<feature type="transmembrane region" description="Helical" evidence="2">
    <location>
        <begin position="416"/>
        <end position="436"/>
    </location>
</feature>
<dbReference type="Proteomes" id="UP001583172">
    <property type="component" value="Unassembled WGS sequence"/>
</dbReference>
<feature type="compositionally biased region" description="Basic and acidic residues" evidence="1">
    <location>
        <begin position="274"/>
        <end position="293"/>
    </location>
</feature>
<name>A0ABR3V319_HUMIN</name>
<evidence type="ECO:0000256" key="2">
    <source>
        <dbReference type="SAM" id="Phobius"/>
    </source>
</evidence>
<feature type="compositionally biased region" description="Polar residues" evidence="1">
    <location>
        <begin position="595"/>
        <end position="619"/>
    </location>
</feature>
<feature type="compositionally biased region" description="Low complexity" evidence="1">
    <location>
        <begin position="48"/>
        <end position="59"/>
    </location>
</feature>
<feature type="region of interest" description="Disordered" evidence="1">
    <location>
        <begin position="592"/>
        <end position="653"/>
    </location>
</feature>
<feature type="compositionally biased region" description="Gly residues" evidence="1">
    <location>
        <begin position="644"/>
        <end position="653"/>
    </location>
</feature>
<keyword evidence="2" id="KW-0812">Transmembrane</keyword>
<feature type="region of interest" description="Disordered" evidence="1">
    <location>
        <begin position="102"/>
        <end position="126"/>
    </location>
</feature>
<organism evidence="3 4">
    <name type="scientific">Humicola insolens</name>
    <name type="common">Soft-rot fungus</name>
    <dbReference type="NCBI Taxonomy" id="85995"/>
    <lineage>
        <taxon>Eukaryota</taxon>
        <taxon>Fungi</taxon>
        <taxon>Dikarya</taxon>
        <taxon>Ascomycota</taxon>
        <taxon>Pezizomycotina</taxon>
        <taxon>Sordariomycetes</taxon>
        <taxon>Sordariomycetidae</taxon>
        <taxon>Sordariales</taxon>
        <taxon>Chaetomiaceae</taxon>
        <taxon>Mycothermus</taxon>
    </lineage>
</organism>
<comment type="caution">
    <text evidence="3">The sequence shown here is derived from an EMBL/GenBank/DDBJ whole genome shotgun (WGS) entry which is preliminary data.</text>
</comment>
<keyword evidence="2" id="KW-1133">Transmembrane helix</keyword>
<dbReference type="EMBL" id="JAZGSY010000459">
    <property type="protein sequence ID" value="KAL1836137.1"/>
    <property type="molecule type" value="Genomic_DNA"/>
</dbReference>
<sequence>MNRFNFFTRNGAGDTTTSPNDATTNPYSDVTPLSPGANNTTNHDIEAQPLPDQQQQQPQHEMAERPAATPGSRFIHRFRPAIPSWFTTSGETSASGAAALNTTMNNSNRNSRAGATAPSRRNSHHHANGFLGGFHFSGFGPFGFGGARPASSTYSGEGVRGAPGTVVNGDGPAAGVGRYRYSGWCKNNNNNYGALPSAKLEGDDHGYGTYEYYDDEYETEEEEESARGYGGFGRQGEGYGVDEGELNLPGERLEERQGGGDQIVEPTPAVVRAGRHDVRRRERERERAREREGRHHHRHRKHHKHRRHHRHDREHRRRRRGEEEEGSEGRSHRSEGHRSRRTRRDGEEGSSSSSSSSSRHGERRHRDHRHRHHHRRRHHGGGGSEKSSSTSRSRPPPSHFLFCFPWIESAKIRRKILQCFVSGMFVALTLSIYLTLTFTQPTSTEFTILMIVILALATLFFCHSLIRLVMLAVKERRKKRLRERGQLDDPRESHRDYYPEMAEAGAIPYGYDSQGYADPTQPIPMVIPSDDEEAAGAENEATKTGPPAYGVWRGSVRVDPQRMFWVRKEQVTTVHPGAGADIESAVASVSGVGSNLSTGEETLSSNTGVPRPPSYSSDDGVSYVLDARPRSIAPPPRVHQPQRGGIGVGGGWI</sequence>
<proteinExistence type="predicted"/>
<evidence type="ECO:0000313" key="4">
    <source>
        <dbReference type="Proteomes" id="UP001583172"/>
    </source>
</evidence>
<feature type="compositionally biased region" description="Low complexity" evidence="1">
    <location>
        <begin position="349"/>
        <end position="358"/>
    </location>
</feature>
<keyword evidence="2" id="KW-0472">Membrane</keyword>
<feature type="compositionally biased region" description="Polar residues" evidence="1">
    <location>
        <begin position="1"/>
        <end position="28"/>
    </location>
</feature>
<evidence type="ECO:0000256" key="1">
    <source>
        <dbReference type="SAM" id="MobiDB-lite"/>
    </source>
</evidence>
<evidence type="ECO:0000313" key="3">
    <source>
        <dbReference type="EMBL" id="KAL1836137.1"/>
    </source>
</evidence>
<feature type="compositionally biased region" description="Basic residues" evidence="1">
    <location>
        <begin position="361"/>
        <end position="380"/>
    </location>
</feature>